<keyword evidence="2" id="KW-0378">Hydrolase</keyword>
<dbReference type="EMBL" id="BMAO01028881">
    <property type="protein sequence ID" value="GFR27953.1"/>
    <property type="molecule type" value="Genomic_DNA"/>
</dbReference>
<evidence type="ECO:0000313" key="2">
    <source>
        <dbReference type="EMBL" id="GFR27953.1"/>
    </source>
</evidence>
<dbReference type="Proteomes" id="UP000887116">
    <property type="component" value="Unassembled WGS sequence"/>
</dbReference>
<keyword evidence="3" id="KW-1185">Reference proteome</keyword>
<dbReference type="OrthoDB" id="6433866at2759"/>
<keyword evidence="2" id="KW-0547">Nucleotide-binding</keyword>
<keyword evidence="2" id="KW-0347">Helicase</keyword>
<gene>
    <name evidence="2" type="primary">EVAR_67759_1</name>
    <name evidence="2" type="ORF">TNCT_262921</name>
</gene>
<dbReference type="PANTHER" id="PTHR10492">
    <property type="match status" value="1"/>
</dbReference>
<dbReference type="Pfam" id="PF14214">
    <property type="entry name" value="Helitron_like_N"/>
    <property type="match status" value="1"/>
</dbReference>
<keyword evidence="2" id="KW-0067">ATP-binding</keyword>
<organism evidence="2 3">
    <name type="scientific">Trichonephila clavata</name>
    <name type="common">Joro spider</name>
    <name type="synonym">Nephila clavata</name>
    <dbReference type="NCBI Taxonomy" id="2740835"/>
    <lineage>
        <taxon>Eukaryota</taxon>
        <taxon>Metazoa</taxon>
        <taxon>Ecdysozoa</taxon>
        <taxon>Arthropoda</taxon>
        <taxon>Chelicerata</taxon>
        <taxon>Arachnida</taxon>
        <taxon>Araneae</taxon>
        <taxon>Araneomorphae</taxon>
        <taxon>Entelegynae</taxon>
        <taxon>Araneoidea</taxon>
        <taxon>Nephilidae</taxon>
        <taxon>Trichonephila</taxon>
    </lineage>
</organism>
<evidence type="ECO:0000313" key="3">
    <source>
        <dbReference type="Proteomes" id="UP000887116"/>
    </source>
</evidence>
<sequence>MAAGEIFPFKFQVYQDGSLIAVFGDALQGIRRLWFTGNFNESHFDALVPLDKTMTNSIQLSEFNEPPLLTSTEQIGYENIFPVIMDTTASLMYVNQIVYSFYTSKRGTKRRKRFTRAKIYSKPPEVHRDAVQKYTQNHPEVHRDAVQKYTQNHPEVHRDAVQKYTQSRIQKFIEMHVQKYTQSHPEIHRNAVQKYTQSHPEIHRDAVSEIILRGTQKSIEKQLKNMCLKIPTLLESKVINTKKKISETRLLPWTSKHLSAFKYKPNVDYSMDEIVNLGPRLPCSWCRALKWKDETQGMCCSGGKVQLPNLEPYPEPLHSLLTHHDPLSEHFLSTIRKMVVLPSSFTGGSRYMHERTQDAMIYVRHFGRPDLFITFTCNPKWPEIVDLLNQGQKSHDRHDIIARVFRVKVKHMMKLLTKGCIFGNVRCHMYTVEWQKRGLPHVHILLWLEDKIRPESIDEVICAELPDYNVDPALYEIIRTTMIHGPCGHINKSSPCMLNGKCTKKYPRCFRKETQTGEDGYPQYRRRSPENGGIETQIKENNVDNRWVVPYNPVLSRTFNAHINVEFCNSVKSIKYICKYVNKGTDQATFGVEDLDEVTRYESGRYISSSEAVWRILCFPIHERFPPVMHLSVHLENGQRVYFTEDNPPPIHKIINPQKTTLMAFFELCQVDNFAKTLLYCEVPAYYVWKNNKFPRRKKGKAVSGYLEIKKAGVVQPSFQAACRALGLLEDDTHWSSTLEEASISESPNKIRELFAIILVFCQVGDPIKLWEKHRDSLAEDVKKQFEAEKVNIDLYLDIIYNQCLILLEDIVISMSGKALLHFGFLSPSREQDLQSVTITIGRN</sequence>
<dbReference type="InterPro" id="IPR025476">
    <property type="entry name" value="Helitron_helicase-like"/>
</dbReference>
<reference evidence="2" key="1">
    <citation type="submission" date="2020-07" db="EMBL/GenBank/DDBJ databases">
        <title>Multicomponent nature underlies the extraordinary mechanical properties of spider dragline silk.</title>
        <authorList>
            <person name="Kono N."/>
            <person name="Nakamura H."/>
            <person name="Mori M."/>
            <person name="Yoshida Y."/>
            <person name="Ohtoshi R."/>
            <person name="Malay A.D."/>
            <person name="Moran D.A.P."/>
            <person name="Tomita M."/>
            <person name="Numata K."/>
            <person name="Arakawa K."/>
        </authorList>
    </citation>
    <scope>NUCLEOTIDE SEQUENCE</scope>
</reference>
<evidence type="ECO:0000259" key="1">
    <source>
        <dbReference type="Pfam" id="PF14214"/>
    </source>
</evidence>
<dbReference type="PANTHER" id="PTHR10492:SF57">
    <property type="entry name" value="ATP-DEPENDENT DNA HELICASE"/>
    <property type="match status" value="1"/>
</dbReference>
<proteinExistence type="predicted"/>
<protein>
    <submittedName>
        <fullName evidence="2">ATP-dependent DNA helicase</fullName>
    </submittedName>
</protein>
<dbReference type="GO" id="GO:0004386">
    <property type="term" value="F:helicase activity"/>
    <property type="evidence" value="ECO:0007669"/>
    <property type="project" value="UniProtKB-KW"/>
</dbReference>
<comment type="caution">
    <text evidence="2">The sequence shown here is derived from an EMBL/GenBank/DDBJ whole genome shotgun (WGS) entry which is preliminary data.</text>
</comment>
<dbReference type="AlphaFoldDB" id="A0A8X6JJM1"/>
<accession>A0A8X6JJM1</accession>
<feature type="domain" description="Helitron helicase-like" evidence="1">
    <location>
        <begin position="328"/>
        <end position="446"/>
    </location>
</feature>
<name>A0A8X6JJM1_TRICU</name>